<name>A0A9K3J138_HELAN</name>
<sequence>MVINYKESGKYYRISFLSLWIESHCLHVHVRFYDPFLSQRFCYVTELIYCQFLPS</sequence>
<organism evidence="1 2">
    <name type="scientific">Helianthus annuus</name>
    <name type="common">Common sunflower</name>
    <dbReference type="NCBI Taxonomy" id="4232"/>
    <lineage>
        <taxon>Eukaryota</taxon>
        <taxon>Viridiplantae</taxon>
        <taxon>Streptophyta</taxon>
        <taxon>Embryophyta</taxon>
        <taxon>Tracheophyta</taxon>
        <taxon>Spermatophyta</taxon>
        <taxon>Magnoliopsida</taxon>
        <taxon>eudicotyledons</taxon>
        <taxon>Gunneridae</taxon>
        <taxon>Pentapetalae</taxon>
        <taxon>asterids</taxon>
        <taxon>campanulids</taxon>
        <taxon>Asterales</taxon>
        <taxon>Asteraceae</taxon>
        <taxon>Asteroideae</taxon>
        <taxon>Heliantheae alliance</taxon>
        <taxon>Heliantheae</taxon>
        <taxon>Helianthus</taxon>
    </lineage>
</organism>
<reference evidence="1" key="2">
    <citation type="submission" date="2020-06" db="EMBL/GenBank/DDBJ databases">
        <title>Helianthus annuus Genome sequencing and assembly Release 2.</title>
        <authorList>
            <person name="Gouzy J."/>
            <person name="Langlade N."/>
            <person name="Munos S."/>
        </authorList>
    </citation>
    <scope>NUCLEOTIDE SEQUENCE</scope>
    <source>
        <tissue evidence="1">Leaves</tissue>
    </source>
</reference>
<dbReference type="EMBL" id="MNCJ02000320">
    <property type="protein sequence ID" value="KAF5806934.1"/>
    <property type="molecule type" value="Genomic_DNA"/>
</dbReference>
<dbReference type="Proteomes" id="UP000215914">
    <property type="component" value="Unassembled WGS sequence"/>
</dbReference>
<accession>A0A9K3J138</accession>
<keyword evidence="2" id="KW-1185">Reference proteome</keyword>
<proteinExistence type="predicted"/>
<reference evidence="1" key="1">
    <citation type="journal article" date="2017" name="Nature">
        <title>The sunflower genome provides insights into oil metabolism, flowering and Asterid evolution.</title>
        <authorList>
            <person name="Badouin H."/>
            <person name="Gouzy J."/>
            <person name="Grassa C.J."/>
            <person name="Murat F."/>
            <person name="Staton S.E."/>
            <person name="Cottret L."/>
            <person name="Lelandais-Briere C."/>
            <person name="Owens G.L."/>
            <person name="Carrere S."/>
            <person name="Mayjonade B."/>
            <person name="Legrand L."/>
            <person name="Gill N."/>
            <person name="Kane N.C."/>
            <person name="Bowers J.E."/>
            <person name="Hubner S."/>
            <person name="Bellec A."/>
            <person name="Berard A."/>
            <person name="Berges H."/>
            <person name="Blanchet N."/>
            <person name="Boniface M.C."/>
            <person name="Brunel D."/>
            <person name="Catrice O."/>
            <person name="Chaidir N."/>
            <person name="Claudel C."/>
            <person name="Donnadieu C."/>
            <person name="Faraut T."/>
            <person name="Fievet G."/>
            <person name="Helmstetter N."/>
            <person name="King M."/>
            <person name="Knapp S.J."/>
            <person name="Lai Z."/>
            <person name="Le Paslier M.C."/>
            <person name="Lippi Y."/>
            <person name="Lorenzon L."/>
            <person name="Mandel J.R."/>
            <person name="Marage G."/>
            <person name="Marchand G."/>
            <person name="Marquand E."/>
            <person name="Bret-Mestries E."/>
            <person name="Morien E."/>
            <person name="Nambeesan S."/>
            <person name="Nguyen T."/>
            <person name="Pegot-Espagnet P."/>
            <person name="Pouilly N."/>
            <person name="Raftis F."/>
            <person name="Sallet E."/>
            <person name="Schiex T."/>
            <person name="Thomas J."/>
            <person name="Vandecasteele C."/>
            <person name="Vares D."/>
            <person name="Vear F."/>
            <person name="Vautrin S."/>
            <person name="Crespi M."/>
            <person name="Mangin B."/>
            <person name="Burke J.M."/>
            <person name="Salse J."/>
            <person name="Munos S."/>
            <person name="Vincourt P."/>
            <person name="Rieseberg L.H."/>
            <person name="Langlade N.B."/>
        </authorList>
    </citation>
    <scope>NUCLEOTIDE SEQUENCE</scope>
    <source>
        <tissue evidence="1">Leaves</tissue>
    </source>
</reference>
<evidence type="ECO:0000313" key="2">
    <source>
        <dbReference type="Proteomes" id="UP000215914"/>
    </source>
</evidence>
<dbReference type="AlphaFoldDB" id="A0A9K3J138"/>
<comment type="caution">
    <text evidence="1">The sequence shown here is derived from an EMBL/GenBank/DDBJ whole genome shotgun (WGS) entry which is preliminary data.</text>
</comment>
<evidence type="ECO:0000313" key="1">
    <source>
        <dbReference type="EMBL" id="KAF5806934.1"/>
    </source>
</evidence>
<protein>
    <submittedName>
        <fullName evidence="1">Uncharacterized protein</fullName>
    </submittedName>
</protein>
<dbReference type="Gramene" id="mRNA:HanXRQr2_Chr05g0227341">
    <property type="protein sequence ID" value="CDS:HanXRQr2_Chr05g0227341.1"/>
    <property type="gene ID" value="HanXRQr2_Chr05g0227341"/>
</dbReference>
<gene>
    <name evidence="1" type="ORF">HanXRQr2_Chr05g0227341</name>
</gene>